<dbReference type="InterPro" id="IPR001387">
    <property type="entry name" value="Cro/C1-type_HTH"/>
</dbReference>
<dbReference type="EMBL" id="FUYN01000002">
    <property type="protein sequence ID" value="SKB35524.1"/>
    <property type="molecule type" value="Genomic_DNA"/>
</dbReference>
<dbReference type="Pfam" id="PF01381">
    <property type="entry name" value="HTH_3"/>
    <property type="match status" value="1"/>
</dbReference>
<accession>A0A1T5AKJ2</accession>
<gene>
    <name evidence="3" type="ORF">SAMN02745120_0987</name>
</gene>
<organism evidence="3 4">
    <name type="scientific">Acetoanaerobium noterae</name>
    <dbReference type="NCBI Taxonomy" id="745369"/>
    <lineage>
        <taxon>Bacteria</taxon>
        <taxon>Bacillati</taxon>
        <taxon>Bacillota</taxon>
        <taxon>Clostridia</taxon>
        <taxon>Peptostreptococcales</taxon>
        <taxon>Filifactoraceae</taxon>
        <taxon>Acetoanaerobium</taxon>
    </lineage>
</organism>
<dbReference type="PANTHER" id="PTHR46558">
    <property type="entry name" value="TRACRIPTIONAL REGULATORY PROTEIN-RELATED-RELATED"/>
    <property type="match status" value="1"/>
</dbReference>
<dbReference type="SMART" id="SM00530">
    <property type="entry name" value="HTH_XRE"/>
    <property type="match status" value="1"/>
</dbReference>
<proteinExistence type="predicted"/>
<sequence>MTFGNRLKMLRNEKQITQKELGSIINISERVIGYYESDDRFPKDDKVIIALSEYFNVSIDYLLGKSEIRNPYESHARIKDSIEDDPELLEFWEVLKEREDLQLMFKQTKEMSPKDIRQIIKIIKAIEDEEDAEN</sequence>
<dbReference type="Proteomes" id="UP000243406">
    <property type="component" value="Unassembled WGS sequence"/>
</dbReference>
<dbReference type="PROSITE" id="PS50943">
    <property type="entry name" value="HTH_CROC1"/>
    <property type="match status" value="1"/>
</dbReference>
<evidence type="ECO:0000313" key="4">
    <source>
        <dbReference type="Proteomes" id="UP000243406"/>
    </source>
</evidence>
<dbReference type="InterPro" id="IPR010982">
    <property type="entry name" value="Lambda_DNA-bd_dom_sf"/>
</dbReference>
<feature type="domain" description="HTH cro/C1-type" evidence="2">
    <location>
        <begin position="7"/>
        <end position="62"/>
    </location>
</feature>
<dbReference type="GO" id="GO:0003677">
    <property type="term" value="F:DNA binding"/>
    <property type="evidence" value="ECO:0007669"/>
    <property type="project" value="UniProtKB-KW"/>
</dbReference>
<dbReference type="Gene3D" id="1.10.260.40">
    <property type="entry name" value="lambda repressor-like DNA-binding domains"/>
    <property type="match status" value="1"/>
</dbReference>
<protein>
    <submittedName>
        <fullName evidence="3">Transcriptional regulator, contains XRE-family HTH domain</fullName>
    </submittedName>
</protein>
<evidence type="ECO:0000256" key="1">
    <source>
        <dbReference type="ARBA" id="ARBA00023125"/>
    </source>
</evidence>
<dbReference type="SUPFAM" id="SSF47413">
    <property type="entry name" value="lambda repressor-like DNA-binding domains"/>
    <property type="match status" value="1"/>
</dbReference>
<dbReference type="RefSeq" id="WP_079588931.1">
    <property type="nucleotide sequence ID" value="NZ_FUYN01000002.1"/>
</dbReference>
<dbReference type="CDD" id="cd00093">
    <property type="entry name" value="HTH_XRE"/>
    <property type="match status" value="1"/>
</dbReference>
<dbReference type="PANTHER" id="PTHR46558:SF11">
    <property type="entry name" value="HTH-TYPE TRANSCRIPTIONAL REGULATOR XRE"/>
    <property type="match status" value="1"/>
</dbReference>
<dbReference type="OrthoDB" id="6315255at2"/>
<keyword evidence="4" id="KW-1185">Reference proteome</keyword>
<dbReference type="AlphaFoldDB" id="A0A1T5AKJ2"/>
<keyword evidence="1" id="KW-0238">DNA-binding</keyword>
<evidence type="ECO:0000259" key="2">
    <source>
        <dbReference type="PROSITE" id="PS50943"/>
    </source>
</evidence>
<evidence type="ECO:0000313" key="3">
    <source>
        <dbReference type="EMBL" id="SKB35524.1"/>
    </source>
</evidence>
<name>A0A1T5AKJ2_9FIRM</name>
<reference evidence="4" key="1">
    <citation type="submission" date="2017-02" db="EMBL/GenBank/DDBJ databases">
        <authorList>
            <person name="Varghese N."/>
            <person name="Submissions S."/>
        </authorList>
    </citation>
    <scope>NUCLEOTIDE SEQUENCE [LARGE SCALE GENOMIC DNA]</scope>
    <source>
        <strain evidence="4">ATCC 35199</strain>
    </source>
</reference>